<dbReference type="PROSITE" id="PS51999">
    <property type="entry name" value="ZF_GRF"/>
    <property type="match status" value="1"/>
</dbReference>
<keyword evidence="2 4" id="KW-0863">Zinc-finger</keyword>
<feature type="transmembrane region" description="Helical" evidence="6">
    <location>
        <begin position="117"/>
        <end position="135"/>
    </location>
</feature>
<evidence type="ECO:0000256" key="6">
    <source>
        <dbReference type="SAM" id="Phobius"/>
    </source>
</evidence>
<evidence type="ECO:0000256" key="5">
    <source>
        <dbReference type="SAM" id="Coils"/>
    </source>
</evidence>
<keyword evidence="5" id="KW-0175">Coiled coil</keyword>
<dbReference type="EMBL" id="JAVIJP010000013">
    <property type="protein sequence ID" value="KAL3646241.1"/>
    <property type="molecule type" value="Genomic_DNA"/>
</dbReference>
<keyword evidence="6" id="KW-0812">Transmembrane</keyword>
<evidence type="ECO:0000313" key="8">
    <source>
        <dbReference type="EMBL" id="KAL3646241.1"/>
    </source>
</evidence>
<evidence type="ECO:0000256" key="1">
    <source>
        <dbReference type="ARBA" id="ARBA00022723"/>
    </source>
</evidence>
<keyword evidence="1" id="KW-0479">Metal-binding</keyword>
<dbReference type="InterPro" id="IPR010666">
    <property type="entry name" value="Znf_GRF"/>
</dbReference>
<dbReference type="GO" id="GO:0008270">
    <property type="term" value="F:zinc ion binding"/>
    <property type="evidence" value="ECO:0007669"/>
    <property type="project" value="UniProtKB-KW"/>
</dbReference>
<keyword evidence="3" id="KW-0862">Zinc</keyword>
<protein>
    <recommendedName>
        <fullName evidence="7">GRF-type domain-containing protein</fullName>
    </recommendedName>
</protein>
<keyword evidence="6" id="KW-1133">Transmembrane helix</keyword>
<reference evidence="9" key="1">
    <citation type="journal article" date="2024" name="IScience">
        <title>Strigolactones Initiate the Formation of Haustorium-like Structures in Castilleja.</title>
        <authorList>
            <person name="Buerger M."/>
            <person name="Peterson D."/>
            <person name="Chory J."/>
        </authorList>
    </citation>
    <scope>NUCLEOTIDE SEQUENCE [LARGE SCALE GENOMIC DNA]</scope>
</reference>
<evidence type="ECO:0000259" key="7">
    <source>
        <dbReference type="PROSITE" id="PS51999"/>
    </source>
</evidence>
<feature type="domain" description="GRF-type" evidence="7">
    <location>
        <begin position="24"/>
        <end position="66"/>
    </location>
</feature>
<proteinExistence type="predicted"/>
<evidence type="ECO:0000256" key="2">
    <source>
        <dbReference type="ARBA" id="ARBA00022771"/>
    </source>
</evidence>
<gene>
    <name evidence="8" type="ORF">CASFOL_011421</name>
</gene>
<keyword evidence="9" id="KW-1185">Reference proteome</keyword>
<dbReference type="PANTHER" id="PTHR33248">
    <property type="entry name" value="ZINC ION-BINDING PROTEIN"/>
    <property type="match status" value="1"/>
</dbReference>
<dbReference type="AlphaFoldDB" id="A0ABD3DZI5"/>
<comment type="caution">
    <text evidence="8">The sequence shown here is derived from an EMBL/GenBank/DDBJ whole genome shotgun (WGS) entry which is preliminary data.</text>
</comment>
<organism evidence="8 9">
    <name type="scientific">Castilleja foliolosa</name>
    <dbReference type="NCBI Taxonomy" id="1961234"/>
    <lineage>
        <taxon>Eukaryota</taxon>
        <taxon>Viridiplantae</taxon>
        <taxon>Streptophyta</taxon>
        <taxon>Embryophyta</taxon>
        <taxon>Tracheophyta</taxon>
        <taxon>Spermatophyta</taxon>
        <taxon>Magnoliopsida</taxon>
        <taxon>eudicotyledons</taxon>
        <taxon>Gunneridae</taxon>
        <taxon>Pentapetalae</taxon>
        <taxon>asterids</taxon>
        <taxon>lamiids</taxon>
        <taxon>Lamiales</taxon>
        <taxon>Orobanchaceae</taxon>
        <taxon>Pedicularideae</taxon>
        <taxon>Castillejinae</taxon>
        <taxon>Castilleja</taxon>
    </lineage>
</organism>
<feature type="coiled-coil region" evidence="5">
    <location>
        <begin position="82"/>
        <end position="116"/>
    </location>
</feature>
<dbReference type="Proteomes" id="UP001632038">
    <property type="component" value="Unassembled WGS sequence"/>
</dbReference>
<evidence type="ECO:0000256" key="4">
    <source>
        <dbReference type="PROSITE-ProRule" id="PRU01343"/>
    </source>
</evidence>
<evidence type="ECO:0000313" key="9">
    <source>
        <dbReference type="Proteomes" id="UP001632038"/>
    </source>
</evidence>
<evidence type="ECO:0000256" key="3">
    <source>
        <dbReference type="ARBA" id="ARBA00022833"/>
    </source>
</evidence>
<dbReference type="Pfam" id="PF06839">
    <property type="entry name" value="Zn_ribbon_GRF"/>
    <property type="match status" value="1"/>
</dbReference>
<keyword evidence="6" id="KW-0472">Membrane</keyword>
<accession>A0ABD3DZI5</accession>
<sequence>MGKTENSSSSQNFHYGGTLEKHFCRCGVELPLKTSWTKNNPGRRYWACPNYGTNRYCGIFKWLDNEMCPRSKQIIPGLLSKINKLEAEMNESLMRERKLEAEIRMLRDKMATMNQKHTFKTIVILVTICVTLVYMCI</sequence>
<name>A0ABD3DZI5_9LAMI</name>